<evidence type="ECO:0000313" key="1">
    <source>
        <dbReference type="EMBL" id="AWH85506.1"/>
    </source>
</evidence>
<dbReference type="RefSeq" id="WP_108778208.1">
    <property type="nucleotide sequence ID" value="NZ_CP029186.1"/>
</dbReference>
<dbReference type="KEGG" id="falb:HYN59_10435"/>
<evidence type="ECO:0000313" key="2">
    <source>
        <dbReference type="Proteomes" id="UP000244929"/>
    </source>
</evidence>
<accession>A0A2S1QYL0</accession>
<gene>
    <name evidence="1" type="ORF">HYN59_10435</name>
</gene>
<proteinExistence type="predicted"/>
<organism evidence="1 2">
    <name type="scientific">Flavobacterium album</name>
    <dbReference type="NCBI Taxonomy" id="2175091"/>
    <lineage>
        <taxon>Bacteria</taxon>
        <taxon>Pseudomonadati</taxon>
        <taxon>Bacteroidota</taxon>
        <taxon>Flavobacteriia</taxon>
        <taxon>Flavobacteriales</taxon>
        <taxon>Flavobacteriaceae</taxon>
        <taxon>Flavobacterium</taxon>
    </lineage>
</organism>
<name>A0A2S1QYL0_9FLAO</name>
<dbReference type="EMBL" id="CP029186">
    <property type="protein sequence ID" value="AWH85506.1"/>
    <property type="molecule type" value="Genomic_DNA"/>
</dbReference>
<dbReference type="OrthoDB" id="1493597at2"/>
<protein>
    <submittedName>
        <fullName evidence="1">Uncharacterized protein</fullName>
    </submittedName>
</protein>
<reference evidence="1 2" key="1">
    <citation type="submission" date="2018-04" db="EMBL/GenBank/DDBJ databases">
        <title>Genome sequencing of Flavobacterium sp. HYN0059.</title>
        <authorList>
            <person name="Yi H."/>
            <person name="Baek C."/>
        </authorList>
    </citation>
    <scope>NUCLEOTIDE SEQUENCE [LARGE SCALE GENOMIC DNA]</scope>
    <source>
        <strain evidence="1 2">HYN0059</strain>
    </source>
</reference>
<keyword evidence="2" id="KW-1185">Reference proteome</keyword>
<sequence length="431" mass="49718">MKSINDRLKSFLLDILVREKETQAETWKHLKMLDLDCDDLYIVITETSFADEAWELYQTKNPTKDNLLYLMDGTSKSREAEACMMERFELENDDLEWLVEKTGQDKFARQLLLQKPNNEQLTTIITHSSLKEEAATELLKRPLDNYDLRDIISNSNLKRREALERLFQQNPTNEDLSEIICYTDLGDLEELVWNQFLSQNPGNEELLYFVKDYSGRGRKKKEAAALLIERDPDADALAELIVADQFTDIALAKLRELKPDPEELEFVIRLKKRGMNEIAALCLSLNPNKEQLFEILANSDKKTEAALQLIQLPLELHELADLIVYTSIEPVLELISKRVQFDRSQVNEEELLQVITQKILKNPELLDVDHWHNGEKHCLGGWAITLNEASQKIEQEFGSEIAAGLLLPNYTHLFFSDKKTVLEALKKKSIA</sequence>
<dbReference type="Proteomes" id="UP000244929">
    <property type="component" value="Chromosome"/>
</dbReference>
<dbReference type="AlphaFoldDB" id="A0A2S1QYL0"/>